<feature type="non-terminal residue" evidence="1">
    <location>
        <position position="1"/>
    </location>
</feature>
<proteinExistence type="predicted"/>
<dbReference type="EMBL" id="BFAA01025225">
    <property type="protein sequence ID" value="GCB81153.1"/>
    <property type="molecule type" value="Genomic_DNA"/>
</dbReference>
<name>A0A401Q718_SCYTO</name>
<dbReference type="AlphaFoldDB" id="A0A401Q718"/>
<protein>
    <submittedName>
        <fullName evidence="1">Uncharacterized protein</fullName>
    </submittedName>
</protein>
<comment type="caution">
    <text evidence="1">The sequence shown here is derived from an EMBL/GenBank/DDBJ whole genome shotgun (WGS) entry which is preliminary data.</text>
</comment>
<gene>
    <name evidence="1" type="ORF">scyTo_0022969</name>
</gene>
<dbReference type="Proteomes" id="UP000288216">
    <property type="component" value="Unassembled WGS sequence"/>
</dbReference>
<organism evidence="1 2">
    <name type="scientific">Scyliorhinus torazame</name>
    <name type="common">Cloudy catshark</name>
    <name type="synonym">Catulus torazame</name>
    <dbReference type="NCBI Taxonomy" id="75743"/>
    <lineage>
        <taxon>Eukaryota</taxon>
        <taxon>Metazoa</taxon>
        <taxon>Chordata</taxon>
        <taxon>Craniata</taxon>
        <taxon>Vertebrata</taxon>
        <taxon>Chondrichthyes</taxon>
        <taxon>Elasmobranchii</taxon>
        <taxon>Galeomorphii</taxon>
        <taxon>Galeoidea</taxon>
        <taxon>Carcharhiniformes</taxon>
        <taxon>Scyliorhinidae</taxon>
        <taxon>Scyliorhinus</taxon>
    </lineage>
</organism>
<accession>A0A401Q718</accession>
<evidence type="ECO:0000313" key="1">
    <source>
        <dbReference type="EMBL" id="GCB81153.1"/>
    </source>
</evidence>
<keyword evidence="2" id="KW-1185">Reference proteome</keyword>
<evidence type="ECO:0000313" key="2">
    <source>
        <dbReference type="Proteomes" id="UP000288216"/>
    </source>
</evidence>
<sequence>LSETEKPEYVIIPELVEVEEPGPVQGPGKHSVLVFLNHLRDEP</sequence>
<reference evidence="1 2" key="1">
    <citation type="journal article" date="2018" name="Nat. Ecol. Evol.">
        <title>Shark genomes provide insights into elasmobranch evolution and the origin of vertebrates.</title>
        <authorList>
            <person name="Hara Y"/>
            <person name="Yamaguchi K"/>
            <person name="Onimaru K"/>
            <person name="Kadota M"/>
            <person name="Koyanagi M"/>
            <person name="Keeley SD"/>
            <person name="Tatsumi K"/>
            <person name="Tanaka K"/>
            <person name="Motone F"/>
            <person name="Kageyama Y"/>
            <person name="Nozu R"/>
            <person name="Adachi N"/>
            <person name="Nishimura O"/>
            <person name="Nakagawa R"/>
            <person name="Tanegashima C"/>
            <person name="Kiyatake I"/>
            <person name="Matsumoto R"/>
            <person name="Murakumo K"/>
            <person name="Nishida K"/>
            <person name="Terakita A"/>
            <person name="Kuratani S"/>
            <person name="Sato K"/>
            <person name="Hyodo S Kuraku.S."/>
        </authorList>
    </citation>
    <scope>NUCLEOTIDE SEQUENCE [LARGE SCALE GENOMIC DNA]</scope>
</reference>